<accession>W4J7A6</accession>
<evidence type="ECO:0000313" key="2">
    <source>
        <dbReference type="Proteomes" id="UP000019103"/>
    </source>
</evidence>
<proteinExistence type="predicted"/>
<name>W4J7A6_PLAFP</name>
<gene>
    <name evidence="1" type="ORF">PFUGPA_00531</name>
</gene>
<dbReference type="EMBL" id="KI927253">
    <property type="protein sequence ID" value="ETW57457.1"/>
    <property type="molecule type" value="Genomic_DNA"/>
</dbReference>
<reference evidence="1 2" key="1">
    <citation type="submission" date="2013-02" db="EMBL/GenBank/DDBJ databases">
        <title>The Genome Annotation of Plasmodium falciparum Palo Alto/Uganda.</title>
        <authorList>
            <consortium name="The Broad Institute Genome Sequencing Platform"/>
            <consortium name="The Broad Institute Genome Sequencing Center for Infectious Disease"/>
            <person name="Neafsey D."/>
            <person name="Hoffman S."/>
            <person name="Volkman S."/>
            <person name="Rosenthal P."/>
            <person name="Walker B."/>
            <person name="Young S.K."/>
            <person name="Zeng Q."/>
            <person name="Gargeya S."/>
            <person name="Fitzgerald M."/>
            <person name="Haas B."/>
            <person name="Abouelleil A."/>
            <person name="Allen A.W."/>
            <person name="Alvarado L."/>
            <person name="Arachchi H.M."/>
            <person name="Berlin A.M."/>
            <person name="Chapman S.B."/>
            <person name="Gainer-Dewar J."/>
            <person name="Goldberg J."/>
            <person name="Griggs A."/>
            <person name="Gujja S."/>
            <person name="Hansen M."/>
            <person name="Howarth C."/>
            <person name="Imamovic A."/>
            <person name="Ireland A."/>
            <person name="Larimer J."/>
            <person name="McCowan C."/>
            <person name="Murphy C."/>
            <person name="Pearson M."/>
            <person name="Poon T.W."/>
            <person name="Priest M."/>
            <person name="Roberts A."/>
            <person name="Saif S."/>
            <person name="Shea T."/>
            <person name="Sisk P."/>
            <person name="Sykes S."/>
            <person name="Wortman J."/>
            <person name="Nusbaum C."/>
            <person name="Birren B."/>
        </authorList>
    </citation>
    <scope>NUCLEOTIDE SEQUENCE [LARGE SCALE GENOMIC DNA]</scope>
    <source>
        <strain evidence="1 2">Palo Alto/Uganda</strain>
    </source>
</reference>
<organism evidence="1 2">
    <name type="scientific">Plasmodium falciparum (isolate Palo Alto / Uganda)</name>
    <dbReference type="NCBI Taxonomy" id="57270"/>
    <lineage>
        <taxon>Eukaryota</taxon>
        <taxon>Sar</taxon>
        <taxon>Alveolata</taxon>
        <taxon>Apicomplexa</taxon>
        <taxon>Aconoidasida</taxon>
        <taxon>Haemosporida</taxon>
        <taxon>Plasmodiidae</taxon>
        <taxon>Plasmodium</taxon>
        <taxon>Plasmodium (Laverania)</taxon>
    </lineage>
</organism>
<evidence type="ECO:0000313" key="1">
    <source>
        <dbReference type="EMBL" id="ETW57457.1"/>
    </source>
</evidence>
<dbReference type="Proteomes" id="UP000019103">
    <property type="component" value="Unassembled WGS sequence"/>
</dbReference>
<reference evidence="1 2" key="2">
    <citation type="submission" date="2013-02" db="EMBL/GenBank/DDBJ databases">
        <title>The Genome Sequence of Plasmodium falciparum Palo Alto/Uganda.</title>
        <authorList>
            <consortium name="The Broad Institute Genome Sequencing Platform"/>
            <consortium name="The Broad Institute Genome Sequencing Center for Infectious Disease"/>
            <person name="Neafsey D."/>
            <person name="Cheeseman I."/>
            <person name="Volkman S."/>
            <person name="Adams J."/>
            <person name="Walker B."/>
            <person name="Young S.K."/>
            <person name="Zeng Q."/>
            <person name="Gargeya S."/>
            <person name="Fitzgerald M."/>
            <person name="Haas B."/>
            <person name="Abouelleil A."/>
            <person name="Alvarado L."/>
            <person name="Arachchi H.M."/>
            <person name="Berlin A.M."/>
            <person name="Chapman S.B."/>
            <person name="Dewar J."/>
            <person name="Goldberg J."/>
            <person name="Griggs A."/>
            <person name="Gujja S."/>
            <person name="Hansen M."/>
            <person name="Howarth C."/>
            <person name="Imamovic A."/>
            <person name="Larimer J."/>
            <person name="McCowan C."/>
            <person name="Murphy C."/>
            <person name="Neiman D."/>
            <person name="Pearson M."/>
            <person name="Priest M."/>
            <person name="Roberts A."/>
            <person name="Saif S."/>
            <person name="Shea T."/>
            <person name="Sisk P."/>
            <person name="Sykes S."/>
            <person name="Wortman J."/>
            <person name="Nusbaum C."/>
            <person name="Birren B."/>
        </authorList>
    </citation>
    <scope>NUCLEOTIDE SEQUENCE [LARGE SCALE GENOMIC DNA]</scope>
    <source>
        <strain evidence="1 2">Palo Alto/Uganda</strain>
    </source>
</reference>
<sequence>MFSLVFCPFVHAKECNFARINKNCLINNEHYEQIAKTKKKRKKKKKKKKKNIYIYII</sequence>
<protein>
    <submittedName>
        <fullName evidence="1">Uncharacterized protein</fullName>
    </submittedName>
</protein>
<dbReference type="AlphaFoldDB" id="W4J7A6"/>